<protein>
    <submittedName>
        <fullName evidence="3">CBS domain-containing protein</fullName>
    </submittedName>
</protein>
<dbReference type="Proteomes" id="UP001623592">
    <property type="component" value="Unassembled WGS sequence"/>
</dbReference>
<accession>A0ABW8TIK0</accession>
<dbReference type="EMBL" id="JBJIAA010000007">
    <property type="protein sequence ID" value="MFL0250754.1"/>
    <property type="molecule type" value="Genomic_DNA"/>
</dbReference>
<evidence type="ECO:0000313" key="3">
    <source>
        <dbReference type="EMBL" id="MFL0250754.1"/>
    </source>
</evidence>
<keyword evidence="1" id="KW-0129">CBS domain</keyword>
<dbReference type="Pfam" id="PF00571">
    <property type="entry name" value="CBS"/>
    <property type="match status" value="1"/>
</dbReference>
<name>A0ABW8TIK0_9CLOT</name>
<keyword evidence="4" id="KW-1185">Reference proteome</keyword>
<evidence type="ECO:0000259" key="2">
    <source>
        <dbReference type="PROSITE" id="PS51371"/>
    </source>
</evidence>
<proteinExistence type="predicted"/>
<dbReference type="InterPro" id="IPR046342">
    <property type="entry name" value="CBS_dom_sf"/>
</dbReference>
<dbReference type="InterPro" id="IPR000644">
    <property type="entry name" value="CBS_dom"/>
</dbReference>
<reference evidence="3 4" key="1">
    <citation type="submission" date="2024-11" db="EMBL/GenBank/DDBJ databases">
        <authorList>
            <person name="Heng Y.C."/>
            <person name="Lim A.C.H."/>
            <person name="Lee J.K.Y."/>
            <person name="Kittelmann S."/>
        </authorList>
    </citation>
    <scope>NUCLEOTIDE SEQUENCE [LARGE SCALE GENOMIC DNA]</scope>
    <source>
        <strain evidence="3 4">WILCCON 0114</strain>
    </source>
</reference>
<dbReference type="Gene3D" id="3.10.580.10">
    <property type="entry name" value="CBS-domain"/>
    <property type="match status" value="1"/>
</dbReference>
<organism evidence="3 4">
    <name type="scientific">Clostridium neuense</name>
    <dbReference type="NCBI Taxonomy" id="1728934"/>
    <lineage>
        <taxon>Bacteria</taxon>
        <taxon>Bacillati</taxon>
        <taxon>Bacillota</taxon>
        <taxon>Clostridia</taxon>
        <taxon>Eubacteriales</taxon>
        <taxon>Clostridiaceae</taxon>
        <taxon>Clostridium</taxon>
    </lineage>
</organism>
<comment type="caution">
    <text evidence="3">The sequence shown here is derived from an EMBL/GenBank/DDBJ whole genome shotgun (WGS) entry which is preliminary data.</text>
</comment>
<evidence type="ECO:0000256" key="1">
    <source>
        <dbReference type="PROSITE-ProRule" id="PRU00703"/>
    </source>
</evidence>
<gene>
    <name evidence="3" type="ORF">ACJDT4_10010</name>
</gene>
<dbReference type="RefSeq" id="WP_406787417.1">
    <property type="nucleotide sequence ID" value="NZ_JBJIAA010000007.1"/>
</dbReference>
<evidence type="ECO:0000313" key="4">
    <source>
        <dbReference type="Proteomes" id="UP001623592"/>
    </source>
</evidence>
<feature type="domain" description="CBS" evidence="2">
    <location>
        <begin position="110"/>
        <end position="169"/>
    </location>
</feature>
<dbReference type="SUPFAM" id="SSF54631">
    <property type="entry name" value="CBS-domain pair"/>
    <property type="match status" value="1"/>
</dbReference>
<sequence length="245" mass="28595">MGDINKNKKSNAEKFIVIYNELDRYMRKCLDEDDRIGHTDLVKRMTKRNKTFAKNKDDLMLFARLRNSIIHNPYNREIDPIAEPHDKILDKYKEIRDKVLNPPIALDSIAVKGKNIYSVTVDEFAFDVMNIMRDNNYTHVPVIDGDFIIGVFSESTVFSYMVANEGSPINRDTKIKEFEEFIPLDRHVSEFFSFVHKDTLVVEIEEIFQRKFNGKKRLSVIFITETGRVKEKILGLITPWDVAAK</sequence>
<dbReference type="PROSITE" id="PS51371">
    <property type="entry name" value="CBS"/>
    <property type="match status" value="1"/>
</dbReference>